<dbReference type="InterPro" id="IPR043129">
    <property type="entry name" value="ATPase_NBD"/>
</dbReference>
<dbReference type="Gene3D" id="3.30.420.40">
    <property type="match status" value="2"/>
</dbReference>
<protein>
    <submittedName>
        <fullName evidence="2">tRNA (Adenosine(37)-N6)-threonylcarbamoyltransferase complex dimerization subunit type 1 TsaB</fullName>
    </submittedName>
</protein>
<gene>
    <name evidence="2" type="primary">tsaB</name>
    <name evidence="2" type="ORF">EBE87_01075</name>
</gene>
<name>A0ABX9VQ68_9PROT</name>
<accession>A0ABX9VQ68</accession>
<proteinExistence type="predicted"/>
<dbReference type="InterPro" id="IPR022496">
    <property type="entry name" value="T6A_TsaB"/>
</dbReference>
<dbReference type="RefSeq" id="WP_122139826.1">
    <property type="nucleotide sequence ID" value="NZ_RFLX01000001.1"/>
</dbReference>
<dbReference type="EMBL" id="RFLX01000001">
    <property type="protein sequence ID" value="RMI27004.1"/>
    <property type="molecule type" value="Genomic_DNA"/>
</dbReference>
<keyword evidence="3" id="KW-1185">Reference proteome</keyword>
<evidence type="ECO:0000259" key="1">
    <source>
        <dbReference type="Pfam" id="PF00814"/>
    </source>
</evidence>
<dbReference type="Proteomes" id="UP000274097">
    <property type="component" value="Unassembled WGS sequence"/>
</dbReference>
<reference evidence="2 3" key="1">
    <citation type="submission" date="2018-10" db="EMBL/GenBank/DDBJ databases">
        <title>Roseomonas sp. nov., isolated from feces of Tibetan antelopes in the Qinghai-Tibet plateau, China.</title>
        <authorList>
            <person name="Tian Z."/>
        </authorList>
    </citation>
    <scope>NUCLEOTIDE SEQUENCE [LARGE SCALE GENOMIC DNA]</scope>
    <source>
        <strain evidence="2 3">Z23</strain>
    </source>
</reference>
<evidence type="ECO:0000313" key="3">
    <source>
        <dbReference type="Proteomes" id="UP000274097"/>
    </source>
</evidence>
<sequence>MDSRPGPPYGRRMRILAVDGALARASAAVWADGRVLARAAVDGARGQPTQLPLLARQVLREAGLEAAALDAVAAVVGPGGFTGLRAALALAQGLALAIGRPAIGVTTGEALAAGLPAARREGREVWCCIDTRRGRLLLERFAPGADAAMAPPRSLAPEELPACAMPPLLAGDAVPMALAALAARGLTAEDSGLHLPHAADAAVVAALRLAGRLPPLPALPLYVEPPAVRAPPQA</sequence>
<dbReference type="NCBIfam" id="TIGR03725">
    <property type="entry name" value="T6A_YeaZ"/>
    <property type="match status" value="1"/>
</dbReference>
<feature type="domain" description="Gcp-like" evidence="1">
    <location>
        <begin position="50"/>
        <end position="137"/>
    </location>
</feature>
<comment type="caution">
    <text evidence="2">The sequence shown here is derived from an EMBL/GenBank/DDBJ whole genome shotgun (WGS) entry which is preliminary data.</text>
</comment>
<organism evidence="2 3">
    <name type="scientific">Teichococcus wenyumeiae</name>
    <dbReference type="NCBI Taxonomy" id="2478470"/>
    <lineage>
        <taxon>Bacteria</taxon>
        <taxon>Pseudomonadati</taxon>
        <taxon>Pseudomonadota</taxon>
        <taxon>Alphaproteobacteria</taxon>
        <taxon>Acetobacterales</taxon>
        <taxon>Roseomonadaceae</taxon>
        <taxon>Roseomonas</taxon>
    </lineage>
</organism>
<dbReference type="SUPFAM" id="SSF53067">
    <property type="entry name" value="Actin-like ATPase domain"/>
    <property type="match status" value="1"/>
</dbReference>
<dbReference type="InterPro" id="IPR000905">
    <property type="entry name" value="Gcp-like_dom"/>
</dbReference>
<evidence type="ECO:0000313" key="2">
    <source>
        <dbReference type="EMBL" id="RMI27004.1"/>
    </source>
</evidence>
<dbReference type="Pfam" id="PF00814">
    <property type="entry name" value="TsaD"/>
    <property type="match status" value="1"/>
</dbReference>